<keyword evidence="4" id="KW-0133">Cell shape</keyword>
<dbReference type="PANTHER" id="PTHR30474:SF13">
    <property type="entry name" value="STAGE V SPORULATION PROTEIN E"/>
    <property type="match status" value="1"/>
</dbReference>
<feature type="transmembrane region" description="Helical" evidence="7">
    <location>
        <begin position="339"/>
        <end position="360"/>
    </location>
</feature>
<dbReference type="EMBL" id="JAUSTZ010000007">
    <property type="protein sequence ID" value="MDQ0227076.1"/>
    <property type="molecule type" value="Genomic_DNA"/>
</dbReference>
<organism evidence="8 9">
    <name type="scientific">Metabacillus niabensis</name>
    <dbReference type="NCBI Taxonomy" id="324854"/>
    <lineage>
        <taxon>Bacteria</taxon>
        <taxon>Bacillati</taxon>
        <taxon>Bacillota</taxon>
        <taxon>Bacilli</taxon>
        <taxon>Bacillales</taxon>
        <taxon>Bacillaceae</taxon>
        <taxon>Metabacillus</taxon>
    </lineage>
</organism>
<evidence type="ECO:0000313" key="9">
    <source>
        <dbReference type="Proteomes" id="UP001232245"/>
    </source>
</evidence>
<dbReference type="InterPro" id="IPR001182">
    <property type="entry name" value="FtsW/RodA"/>
</dbReference>
<gene>
    <name evidence="8" type="ORF">J2S02_003421</name>
</gene>
<keyword evidence="5 7" id="KW-1133">Transmembrane helix</keyword>
<dbReference type="PANTHER" id="PTHR30474">
    <property type="entry name" value="CELL CYCLE PROTEIN"/>
    <property type="match status" value="1"/>
</dbReference>
<feature type="transmembrane region" description="Helical" evidence="7">
    <location>
        <begin position="264"/>
        <end position="290"/>
    </location>
</feature>
<dbReference type="Proteomes" id="UP001232245">
    <property type="component" value="Unassembled WGS sequence"/>
</dbReference>
<feature type="transmembrane region" description="Helical" evidence="7">
    <location>
        <begin position="302"/>
        <end position="327"/>
    </location>
</feature>
<evidence type="ECO:0000256" key="4">
    <source>
        <dbReference type="ARBA" id="ARBA00022960"/>
    </source>
</evidence>
<evidence type="ECO:0000256" key="6">
    <source>
        <dbReference type="ARBA" id="ARBA00023136"/>
    </source>
</evidence>
<accession>A0ABT9Z5F6</accession>
<dbReference type="GO" id="GO:0051301">
    <property type="term" value="P:cell division"/>
    <property type="evidence" value="ECO:0007669"/>
    <property type="project" value="UniProtKB-KW"/>
</dbReference>
<evidence type="ECO:0000256" key="2">
    <source>
        <dbReference type="ARBA" id="ARBA00022475"/>
    </source>
</evidence>
<evidence type="ECO:0000256" key="1">
    <source>
        <dbReference type="ARBA" id="ARBA00004651"/>
    </source>
</evidence>
<evidence type="ECO:0000256" key="5">
    <source>
        <dbReference type="ARBA" id="ARBA00022989"/>
    </source>
</evidence>
<dbReference type="NCBIfam" id="TIGR02615">
    <property type="entry name" value="spoVE"/>
    <property type="match status" value="1"/>
</dbReference>
<feature type="transmembrane region" description="Helical" evidence="7">
    <location>
        <begin position="78"/>
        <end position="95"/>
    </location>
</feature>
<dbReference type="Pfam" id="PF01098">
    <property type="entry name" value="FTSW_RODA_SPOVE"/>
    <property type="match status" value="1"/>
</dbReference>
<keyword evidence="6 7" id="KW-0472">Membrane</keyword>
<dbReference type="InterPro" id="IPR011923">
    <property type="entry name" value="RodA/MrdB"/>
</dbReference>
<protein>
    <submittedName>
        <fullName evidence="8">Cell division protein FtsW</fullName>
    </submittedName>
</protein>
<feature type="transmembrane region" description="Helical" evidence="7">
    <location>
        <begin position="49"/>
        <end position="66"/>
    </location>
</feature>
<dbReference type="InterPro" id="IPR018365">
    <property type="entry name" value="Cell_cycle_FtsW-rel_CS"/>
</dbReference>
<dbReference type="InterPro" id="IPR013437">
    <property type="entry name" value="FtsW"/>
</dbReference>
<dbReference type="InterPro" id="IPR013438">
    <property type="entry name" value="SpoVE"/>
</dbReference>
<evidence type="ECO:0000256" key="3">
    <source>
        <dbReference type="ARBA" id="ARBA00022692"/>
    </source>
</evidence>
<keyword evidence="2" id="KW-1003">Cell membrane</keyword>
<keyword evidence="8" id="KW-0132">Cell division</keyword>
<dbReference type="NCBIfam" id="TIGR02614">
    <property type="entry name" value="ftsW"/>
    <property type="match status" value="1"/>
</dbReference>
<reference evidence="8 9" key="1">
    <citation type="submission" date="2023-07" db="EMBL/GenBank/DDBJ databases">
        <title>Genomic Encyclopedia of Type Strains, Phase IV (KMG-IV): sequencing the most valuable type-strain genomes for metagenomic binning, comparative biology and taxonomic classification.</title>
        <authorList>
            <person name="Goeker M."/>
        </authorList>
    </citation>
    <scope>NUCLEOTIDE SEQUENCE [LARGE SCALE GENOMIC DNA]</scope>
    <source>
        <strain evidence="8 9">DSM 17723</strain>
    </source>
</reference>
<evidence type="ECO:0000256" key="7">
    <source>
        <dbReference type="SAM" id="Phobius"/>
    </source>
</evidence>
<feature type="transmembrane region" description="Helical" evidence="7">
    <location>
        <begin position="12"/>
        <end position="37"/>
    </location>
</feature>
<feature type="transmembrane region" description="Helical" evidence="7">
    <location>
        <begin position="190"/>
        <end position="210"/>
    </location>
</feature>
<feature type="transmembrane region" description="Helical" evidence="7">
    <location>
        <begin position="107"/>
        <end position="131"/>
    </location>
</feature>
<keyword evidence="3 7" id="KW-0812">Transmembrane</keyword>
<proteinExistence type="predicted"/>
<keyword evidence="8" id="KW-0131">Cell cycle</keyword>
<dbReference type="RefSeq" id="WP_145582216.1">
    <property type="nucleotide sequence ID" value="NZ_CADEPK010000014.1"/>
</dbReference>
<dbReference type="PROSITE" id="PS00428">
    <property type="entry name" value="FTSW_RODA_SPOVE"/>
    <property type="match status" value="1"/>
</dbReference>
<keyword evidence="9" id="KW-1185">Reference proteome</keyword>
<evidence type="ECO:0000313" key="8">
    <source>
        <dbReference type="EMBL" id="MDQ0227076.1"/>
    </source>
</evidence>
<feature type="transmembrane region" description="Helical" evidence="7">
    <location>
        <begin position="166"/>
        <end position="183"/>
    </location>
</feature>
<feature type="transmembrane region" description="Helical" evidence="7">
    <location>
        <begin position="143"/>
        <end position="160"/>
    </location>
</feature>
<name>A0ABT9Z5F6_9BACI</name>
<sequence>MTAKRSTPDFILVFLTLLLLTIGLIMVYSASAVWATYKFDDSFFFAKRQLLFAGVGVIAMFFLMNVDYWTWRTWAKMLIIVCFFLLIAVLIPGVGMERNGSRSWIGVGAFSIQPSEFMKLAMIAFLAKFLSENQKKITSFKKGLVPSLGLVFTAFGIIMLQPDLGTGTVMVGTCIVMIFVSGARVSHFAWLGLIGVAGFIALVLSAPYRIKRITSFLDPWEDPLGSGFQIIQSLYAIGPGGLFGLGLGQSRQKFFYLPEPQTDFIFAILAEELGFIGGSFVLLLFGLLLWRGVRIALGAPDLYGSFLAIGIITMVAIQVMINVGVVTGLMPVTGITLPFLSYGGSSLTLMLMAIGVLLNVSRYSKY</sequence>
<comment type="caution">
    <text evidence="8">The sequence shown here is derived from an EMBL/GenBank/DDBJ whole genome shotgun (WGS) entry which is preliminary data.</text>
</comment>
<dbReference type="NCBIfam" id="TIGR02210">
    <property type="entry name" value="rodA_shape"/>
    <property type="match status" value="1"/>
</dbReference>
<comment type="subcellular location">
    <subcellularLocation>
        <location evidence="1">Cell membrane</location>
        <topology evidence="1">Multi-pass membrane protein</topology>
    </subcellularLocation>
</comment>